<evidence type="ECO:0000256" key="3">
    <source>
        <dbReference type="ARBA" id="ARBA00022729"/>
    </source>
</evidence>
<dbReference type="GO" id="GO:0005576">
    <property type="term" value="C:extracellular region"/>
    <property type="evidence" value="ECO:0007669"/>
    <property type="project" value="UniProtKB-SubCell"/>
</dbReference>
<dbReference type="InterPro" id="IPR001764">
    <property type="entry name" value="Glyco_hydro_3_N"/>
</dbReference>
<dbReference type="Gene3D" id="3.20.20.300">
    <property type="entry name" value="Glycoside hydrolase, family 3, N-terminal domain"/>
    <property type="match status" value="1"/>
</dbReference>
<dbReference type="Pfam" id="PF14310">
    <property type="entry name" value="Fn3-like"/>
    <property type="match status" value="1"/>
</dbReference>
<dbReference type="PANTHER" id="PTHR42721">
    <property type="entry name" value="SUGAR HYDROLASE-RELATED"/>
    <property type="match status" value="1"/>
</dbReference>
<dbReference type="SUPFAM" id="SSF52279">
    <property type="entry name" value="Beta-D-glucan exohydrolase, C-terminal domain"/>
    <property type="match status" value="1"/>
</dbReference>
<evidence type="ECO:0000256" key="2">
    <source>
        <dbReference type="ARBA" id="ARBA00022525"/>
    </source>
</evidence>
<dbReference type="EC" id="3.2.1.37" evidence="9"/>
<evidence type="ECO:0000256" key="4">
    <source>
        <dbReference type="ARBA" id="ARBA00022801"/>
    </source>
</evidence>
<keyword evidence="4 9" id="KW-0378">Hydrolase</keyword>
<dbReference type="FunFam" id="3.40.50.1700:FF:000001">
    <property type="entry name" value="probable beta-D-xylosidase 2"/>
    <property type="match status" value="1"/>
</dbReference>
<dbReference type="Gene3D" id="2.60.40.10">
    <property type="entry name" value="Immunoglobulins"/>
    <property type="match status" value="1"/>
</dbReference>
<dbReference type="Proteomes" id="UP001632038">
    <property type="component" value="Unassembled WGS sequence"/>
</dbReference>
<accession>A0ABD3DDJ8</accession>
<dbReference type="InterPro" id="IPR026891">
    <property type="entry name" value="Fn3-like"/>
</dbReference>
<dbReference type="SMART" id="SM01217">
    <property type="entry name" value="Fn3_like"/>
    <property type="match status" value="1"/>
</dbReference>
<proteinExistence type="predicted"/>
<feature type="chain" id="PRO_5044764871" evidence="7">
    <location>
        <begin position="21"/>
        <end position="793"/>
    </location>
</feature>
<sequence length="793" mass="87551">MLSQPTIVIFFLFFLQLTSSSHGYSPVNNPPTTQPQHPCRGPHHNSYPFCNTSLPLRTRVQSLISLLSVDEKIQQLSNNASAVPRLGIPPYEWWSESLHGIAANGPGVSFDGAVKSATGFPQVILSAASFNRSLWSAVASAIADEAKAMHGLGQAGLTFWAPNINIFRDPRWGRGQETPGEDPMVASAFAVEYVRAFQGEYHRDAPQRRVLSDNNGDDDDDRLMLSACCKHFTAYDLEKWGQFTRYNFNAVVTEQDMADTYQAPFRSCIEKGKASCLMCSYNAVNGIPACANHDLLQKVRTHWNFKGYITSDCDAVATIYEDQKYTKTPEDAVAAALRAGTDINCGTYMLRHMKSAYEQGKVLEKDIDRALFNLFSVQLRLGLFDGEPESNPFGKPGPQDVCTQEHRNLALEAARQGIVLLKNEKQLLPLDKHSVSSIAIIGPLANSTSLGGGYTGVPCNPISILEGLKAYANNVYHAAGCRDVPCNSSVDFAEALSVAEQAEYVIVVAGLDLSQETEDHDRYSLLLPGYQMELVTALAEVSIKPLILVLTGGGPIDVSFAIKDPRIGSIIWIGYPGETGGTALSDIVFGYYNPGGKLPMTWYPESFTSVPMSDMNMRADPSRNYPGRTYRFYTGDRIYDFGYGQSYTSFTHKLLSAPRKLSFQESSNARRKRNERDDALNNYVYIDDVPNCSSLRSHVRISVTNNGHIDGSKVVHLFSKALENVKGSPEKQLIGFERVHLLSNETAEIGFLVDPCEHFSFADQRGDRILPIGYHVLISEDIEHIVSINISIV</sequence>
<reference evidence="10" key="1">
    <citation type="journal article" date="2024" name="IScience">
        <title>Strigolactones Initiate the Formation of Haustorium-like Structures in Castilleja.</title>
        <authorList>
            <person name="Buerger M."/>
            <person name="Peterson D."/>
            <person name="Chory J."/>
        </authorList>
    </citation>
    <scope>NUCLEOTIDE SEQUENCE [LARGE SCALE GENOMIC DNA]</scope>
</reference>
<keyword evidence="6 9" id="KW-0326">Glycosidase</keyword>
<dbReference type="SUPFAM" id="SSF51445">
    <property type="entry name" value="(Trans)glycosidases"/>
    <property type="match status" value="1"/>
</dbReference>
<dbReference type="InterPro" id="IPR044993">
    <property type="entry name" value="BXL"/>
</dbReference>
<feature type="signal peptide" evidence="7">
    <location>
        <begin position="1"/>
        <end position="20"/>
    </location>
</feature>
<dbReference type="AlphaFoldDB" id="A0ABD3DDJ8"/>
<dbReference type="FunFam" id="3.20.20.300:FF:000004">
    <property type="entry name" value="probable beta-D-xylosidase 7"/>
    <property type="match status" value="1"/>
</dbReference>
<evidence type="ECO:0000313" key="9">
    <source>
        <dbReference type="EMBL" id="KAL3639914.1"/>
    </source>
</evidence>
<dbReference type="Gene3D" id="3.40.50.1700">
    <property type="entry name" value="Glycoside hydrolase family 3 C-terminal domain"/>
    <property type="match status" value="1"/>
</dbReference>
<evidence type="ECO:0000259" key="8">
    <source>
        <dbReference type="SMART" id="SM01217"/>
    </source>
</evidence>
<dbReference type="Pfam" id="PF01915">
    <property type="entry name" value="Glyco_hydro_3_C"/>
    <property type="match status" value="1"/>
</dbReference>
<keyword evidence="3 7" id="KW-0732">Signal</keyword>
<dbReference type="InterPro" id="IPR002772">
    <property type="entry name" value="Glyco_hydro_3_C"/>
</dbReference>
<dbReference type="InterPro" id="IPR017853">
    <property type="entry name" value="GH"/>
</dbReference>
<evidence type="ECO:0000256" key="7">
    <source>
        <dbReference type="SAM" id="SignalP"/>
    </source>
</evidence>
<keyword evidence="5" id="KW-0325">Glycoprotein</keyword>
<evidence type="ECO:0000256" key="1">
    <source>
        <dbReference type="ARBA" id="ARBA00004613"/>
    </source>
</evidence>
<comment type="subcellular location">
    <subcellularLocation>
        <location evidence="1">Secreted</location>
    </subcellularLocation>
</comment>
<protein>
    <submittedName>
        <fullName evidence="9">Beta-D-xylosidase 6</fullName>
        <ecNumber evidence="9">3.2.1.37</ecNumber>
    </submittedName>
</protein>
<gene>
    <name evidence="9" type="primary">BXL6</name>
    <name evidence="9" type="ORF">CASFOL_014882</name>
</gene>
<dbReference type="InterPro" id="IPR013783">
    <property type="entry name" value="Ig-like_fold"/>
</dbReference>
<keyword evidence="10" id="KW-1185">Reference proteome</keyword>
<dbReference type="PANTHER" id="PTHR42721:SF1">
    <property type="entry name" value="BETA-D-XYLOSIDASE 6-RELATED"/>
    <property type="match status" value="1"/>
</dbReference>
<organism evidence="9 10">
    <name type="scientific">Castilleja foliolosa</name>
    <dbReference type="NCBI Taxonomy" id="1961234"/>
    <lineage>
        <taxon>Eukaryota</taxon>
        <taxon>Viridiplantae</taxon>
        <taxon>Streptophyta</taxon>
        <taxon>Embryophyta</taxon>
        <taxon>Tracheophyta</taxon>
        <taxon>Spermatophyta</taxon>
        <taxon>Magnoliopsida</taxon>
        <taxon>eudicotyledons</taxon>
        <taxon>Gunneridae</taxon>
        <taxon>Pentapetalae</taxon>
        <taxon>asterids</taxon>
        <taxon>lamiids</taxon>
        <taxon>Lamiales</taxon>
        <taxon>Orobanchaceae</taxon>
        <taxon>Pedicularideae</taxon>
        <taxon>Castillejinae</taxon>
        <taxon>Castilleja</taxon>
    </lineage>
</organism>
<evidence type="ECO:0000256" key="6">
    <source>
        <dbReference type="ARBA" id="ARBA00023295"/>
    </source>
</evidence>
<dbReference type="InterPro" id="IPR036962">
    <property type="entry name" value="Glyco_hydro_3_N_sf"/>
</dbReference>
<dbReference type="InterPro" id="IPR036881">
    <property type="entry name" value="Glyco_hydro_3_C_sf"/>
</dbReference>
<name>A0ABD3DDJ8_9LAMI</name>
<evidence type="ECO:0000256" key="5">
    <source>
        <dbReference type="ARBA" id="ARBA00023180"/>
    </source>
</evidence>
<comment type="caution">
    <text evidence="9">The sequence shown here is derived from an EMBL/GenBank/DDBJ whole genome shotgun (WGS) entry which is preliminary data.</text>
</comment>
<feature type="domain" description="Fibronectin type III-like" evidence="8">
    <location>
        <begin position="713"/>
        <end position="782"/>
    </location>
</feature>
<evidence type="ECO:0000313" key="10">
    <source>
        <dbReference type="Proteomes" id="UP001632038"/>
    </source>
</evidence>
<keyword evidence="2" id="KW-0964">Secreted</keyword>
<dbReference type="EMBL" id="JAVIJP010000017">
    <property type="protein sequence ID" value="KAL3639914.1"/>
    <property type="molecule type" value="Genomic_DNA"/>
</dbReference>
<dbReference type="GO" id="GO:0009044">
    <property type="term" value="F:xylan 1,4-beta-xylosidase activity"/>
    <property type="evidence" value="ECO:0007669"/>
    <property type="project" value="UniProtKB-EC"/>
</dbReference>
<dbReference type="Pfam" id="PF00933">
    <property type="entry name" value="Glyco_hydro_3"/>
    <property type="match status" value="1"/>
</dbReference>